<dbReference type="InterPro" id="IPR012337">
    <property type="entry name" value="RNaseH-like_sf"/>
</dbReference>
<dbReference type="PROSITE" id="PS50172">
    <property type="entry name" value="BRCT"/>
    <property type="match status" value="1"/>
</dbReference>
<reference evidence="11" key="2">
    <citation type="submission" date="2021-09" db="EMBL/GenBank/DDBJ databases">
        <authorList>
            <person name="Gilroy R."/>
        </authorList>
    </citation>
    <scope>NUCLEOTIDE SEQUENCE</scope>
    <source>
        <strain evidence="11">7886</strain>
    </source>
</reference>
<dbReference type="InterPro" id="IPR036397">
    <property type="entry name" value="RNaseH_sf"/>
</dbReference>
<feature type="transmembrane region" description="Helical" evidence="9">
    <location>
        <begin position="36"/>
        <end position="56"/>
    </location>
</feature>
<dbReference type="AlphaFoldDB" id="A0A921HT23"/>
<evidence type="ECO:0000256" key="1">
    <source>
        <dbReference type="ARBA" id="ARBA00022679"/>
    </source>
</evidence>
<dbReference type="GO" id="GO:0003677">
    <property type="term" value="F:DNA binding"/>
    <property type="evidence" value="ECO:0007669"/>
    <property type="project" value="InterPro"/>
</dbReference>
<dbReference type="NCBIfam" id="TIGR00573">
    <property type="entry name" value="dnaq"/>
    <property type="match status" value="1"/>
</dbReference>
<dbReference type="InterPro" id="IPR006054">
    <property type="entry name" value="DnaQ"/>
</dbReference>
<dbReference type="Gene3D" id="3.30.420.10">
    <property type="entry name" value="Ribonuclease H-like superfamily/Ribonuclease H"/>
    <property type="match status" value="1"/>
</dbReference>
<protein>
    <recommendedName>
        <fullName evidence="7">DNA polymerase III polC-type</fullName>
    </recommendedName>
</protein>
<evidence type="ECO:0000256" key="7">
    <source>
        <dbReference type="ARBA" id="ARBA00070925"/>
    </source>
</evidence>
<evidence type="ECO:0000313" key="11">
    <source>
        <dbReference type="EMBL" id="HJF87874.1"/>
    </source>
</evidence>
<dbReference type="GO" id="GO:0005829">
    <property type="term" value="C:cytosol"/>
    <property type="evidence" value="ECO:0007669"/>
    <property type="project" value="TreeGrafter"/>
</dbReference>
<dbReference type="CDD" id="cd06127">
    <property type="entry name" value="DEDDh"/>
    <property type="match status" value="1"/>
</dbReference>
<dbReference type="EMBL" id="DYWC01000247">
    <property type="protein sequence ID" value="HJF87874.1"/>
    <property type="molecule type" value="Genomic_DNA"/>
</dbReference>
<sequence length="440" mass="49503">MKKLLSQLKVAVLIFAGCIVLTFIAAMFNINLATSMSMIMTFIIPLYGIYFVIMMIKTLFQKKSKKTSLPQQSNKEIVSNKLHNSNLDAEQKIKNKNIPKDSIAPKENVNLHQTKDLLNKPSNLKSTKKTPSPEELLKQMGVAVTLQPINRNYKKSSKKPDVLIHHLRRKLYNFVVVDTETTGLNRESSKVIQLSAIKYINDKPVDTFNTFINPGNLPLPEKISIKTGINDEQLINAPKFSDITNDFSAFVGTLPWIGHNINSFDIPIIVNNGLDLNEVSTIDTLKLSHKKLTMKHYTLENLKDYFNINNRSHNALEDCKTTAIVYQKLRDDQLTEVKKDYSAVPKTISGLKFAISGTFPGYSRKDIQNLITAHGGIIKSNVTHDTDYLIDGKQTSDILTDGVHSGKELKAQNYGTKVLNLAEFLSLINNKDNDSYNEMS</sequence>
<dbReference type="GO" id="GO:0008408">
    <property type="term" value="F:3'-5' exonuclease activity"/>
    <property type="evidence" value="ECO:0007669"/>
    <property type="project" value="TreeGrafter"/>
</dbReference>
<evidence type="ECO:0000259" key="10">
    <source>
        <dbReference type="PROSITE" id="PS50172"/>
    </source>
</evidence>
<keyword evidence="9" id="KW-0472">Membrane</keyword>
<dbReference type="InterPro" id="IPR013520">
    <property type="entry name" value="Ribonucl_H"/>
</dbReference>
<feature type="transmembrane region" description="Helical" evidence="9">
    <location>
        <begin position="12"/>
        <end position="30"/>
    </location>
</feature>
<dbReference type="PANTHER" id="PTHR30231:SF41">
    <property type="entry name" value="DNA POLYMERASE III SUBUNIT EPSILON"/>
    <property type="match status" value="1"/>
</dbReference>
<dbReference type="InterPro" id="IPR001357">
    <property type="entry name" value="BRCT_dom"/>
</dbReference>
<evidence type="ECO:0000313" key="12">
    <source>
        <dbReference type="Proteomes" id="UP000747013"/>
    </source>
</evidence>
<evidence type="ECO:0000256" key="6">
    <source>
        <dbReference type="ARBA" id="ARBA00022932"/>
    </source>
</evidence>
<gene>
    <name evidence="11" type="ORF">K8V88_10600</name>
</gene>
<keyword evidence="5" id="KW-0269">Exonuclease</keyword>
<proteinExistence type="predicted"/>
<accession>A0A921HT23</accession>
<keyword evidence="3" id="KW-0235">DNA replication</keyword>
<evidence type="ECO:0000256" key="9">
    <source>
        <dbReference type="SAM" id="Phobius"/>
    </source>
</evidence>
<dbReference type="GO" id="GO:0045004">
    <property type="term" value="P:DNA replication proofreading"/>
    <property type="evidence" value="ECO:0007669"/>
    <property type="project" value="TreeGrafter"/>
</dbReference>
<dbReference type="Pfam" id="PF00929">
    <property type="entry name" value="RNase_T"/>
    <property type="match status" value="1"/>
</dbReference>
<organism evidence="11 12">
    <name type="scientific">Companilactobacillus farciminis</name>
    <dbReference type="NCBI Taxonomy" id="1612"/>
    <lineage>
        <taxon>Bacteria</taxon>
        <taxon>Bacillati</taxon>
        <taxon>Bacillota</taxon>
        <taxon>Bacilli</taxon>
        <taxon>Lactobacillales</taxon>
        <taxon>Lactobacillaceae</taxon>
        <taxon>Companilactobacillus</taxon>
    </lineage>
</organism>
<keyword evidence="2" id="KW-0548">Nucleotidyltransferase</keyword>
<dbReference type="InterPro" id="IPR036420">
    <property type="entry name" value="BRCT_dom_sf"/>
</dbReference>
<dbReference type="SUPFAM" id="SSF52113">
    <property type="entry name" value="BRCT domain"/>
    <property type="match status" value="1"/>
</dbReference>
<dbReference type="Gene3D" id="3.40.50.10190">
    <property type="entry name" value="BRCT domain"/>
    <property type="match status" value="1"/>
</dbReference>
<keyword evidence="9" id="KW-0812">Transmembrane</keyword>
<dbReference type="SMART" id="SM00292">
    <property type="entry name" value="BRCT"/>
    <property type="match status" value="1"/>
</dbReference>
<evidence type="ECO:0000256" key="2">
    <source>
        <dbReference type="ARBA" id="ARBA00022695"/>
    </source>
</evidence>
<feature type="region of interest" description="Disordered" evidence="8">
    <location>
        <begin position="112"/>
        <end position="132"/>
    </location>
</feature>
<feature type="domain" description="BRCT" evidence="10">
    <location>
        <begin position="343"/>
        <end position="390"/>
    </location>
</feature>
<dbReference type="GO" id="GO:0003887">
    <property type="term" value="F:DNA-directed DNA polymerase activity"/>
    <property type="evidence" value="ECO:0007669"/>
    <property type="project" value="UniProtKB-KW"/>
</dbReference>
<evidence type="ECO:0000256" key="3">
    <source>
        <dbReference type="ARBA" id="ARBA00022705"/>
    </source>
</evidence>
<dbReference type="Proteomes" id="UP000747013">
    <property type="component" value="Unassembled WGS sequence"/>
</dbReference>
<dbReference type="SMART" id="SM00479">
    <property type="entry name" value="EXOIII"/>
    <property type="match status" value="1"/>
</dbReference>
<keyword evidence="5" id="KW-0378">Hydrolase</keyword>
<keyword evidence="4" id="KW-0540">Nuclease</keyword>
<dbReference type="FunFam" id="3.30.420.10:FF:000045">
    <property type="entry name" value="3'-5' exonuclease DinG"/>
    <property type="match status" value="1"/>
</dbReference>
<reference evidence="11" key="1">
    <citation type="journal article" date="2021" name="PeerJ">
        <title>Extensive microbial diversity within the chicken gut microbiome revealed by metagenomics and culture.</title>
        <authorList>
            <person name="Gilroy R."/>
            <person name="Ravi A."/>
            <person name="Getino M."/>
            <person name="Pursley I."/>
            <person name="Horton D.L."/>
            <person name="Alikhan N.F."/>
            <person name="Baker D."/>
            <person name="Gharbi K."/>
            <person name="Hall N."/>
            <person name="Watson M."/>
            <person name="Adriaenssens E.M."/>
            <person name="Foster-Nyarko E."/>
            <person name="Jarju S."/>
            <person name="Secka A."/>
            <person name="Antonio M."/>
            <person name="Oren A."/>
            <person name="Chaudhuri R.R."/>
            <person name="La Ragione R."/>
            <person name="Hildebrand F."/>
            <person name="Pallen M.J."/>
        </authorList>
    </citation>
    <scope>NUCLEOTIDE SEQUENCE</scope>
    <source>
        <strain evidence="11">7886</strain>
    </source>
</reference>
<dbReference type="PANTHER" id="PTHR30231">
    <property type="entry name" value="DNA POLYMERASE III SUBUNIT EPSILON"/>
    <property type="match status" value="1"/>
</dbReference>
<evidence type="ECO:0000256" key="5">
    <source>
        <dbReference type="ARBA" id="ARBA00022839"/>
    </source>
</evidence>
<name>A0A921HT23_9LACO</name>
<keyword evidence="1" id="KW-0808">Transferase</keyword>
<comment type="caution">
    <text evidence="11">The sequence shown here is derived from an EMBL/GenBank/DDBJ whole genome shotgun (WGS) entry which is preliminary data.</text>
</comment>
<dbReference type="CDD" id="cd17748">
    <property type="entry name" value="BRCT_DNA_ligase_like"/>
    <property type="match status" value="1"/>
</dbReference>
<evidence type="ECO:0000256" key="8">
    <source>
        <dbReference type="SAM" id="MobiDB-lite"/>
    </source>
</evidence>
<evidence type="ECO:0000256" key="4">
    <source>
        <dbReference type="ARBA" id="ARBA00022722"/>
    </source>
</evidence>
<dbReference type="Pfam" id="PF00533">
    <property type="entry name" value="BRCT"/>
    <property type="match status" value="1"/>
</dbReference>
<keyword evidence="9" id="KW-1133">Transmembrane helix</keyword>
<dbReference type="SUPFAM" id="SSF53098">
    <property type="entry name" value="Ribonuclease H-like"/>
    <property type="match status" value="1"/>
</dbReference>
<keyword evidence="6" id="KW-0239">DNA-directed DNA polymerase</keyword>